<dbReference type="InterPro" id="IPR006953">
    <property type="entry name" value="Vesicle_Uso1_P115_head"/>
</dbReference>
<comment type="caution">
    <text evidence="7">The sequence shown here is derived from an EMBL/GenBank/DDBJ whole genome shotgun (WGS) entry which is preliminary data.</text>
</comment>
<name>A0A2C5X8Q5_9HYPO</name>
<comment type="subcellular location">
    <subcellularLocation>
        <location evidence="1">Golgi apparatus</location>
    </subcellularLocation>
</comment>
<feature type="coiled-coil region" evidence="4">
    <location>
        <begin position="704"/>
        <end position="735"/>
    </location>
</feature>
<protein>
    <recommendedName>
        <fullName evidence="9">Vesicle tethering protein Uso1/P115-like head domain-containing protein</fullName>
    </recommendedName>
</protein>
<dbReference type="Proteomes" id="UP000226192">
    <property type="component" value="Unassembled WGS sequence"/>
</dbReference>
<proteinExistence type="predicted"/>
<evidence type="ECO:0000313" key="8">
    <source>
        <dbReference type="Proteomes" id="UP000226192"/>
    </source>
</evidence>
<dbReference type="STRING" id="1399860.A0A2C5X8Q5"/>
<keyword evidence="3 4" id="KW-0175">Coiled coil</keyword>
<feature type="domain" description="Uso1/p115-like vesicle tethering protein C-terminal" evidence="6">
    <location>
        <begin position="814"/>
        <end position="906"/>
    </location>
</feature>
<dbReference type="Pfam" id="PF04871">
    <property type="entry name" value="Uso1_p115_C"/>
    <property type="match status" value="1"/>
</dbReference>
<accession>A0A2C5X8Q5</accession>
<evidence type="ECO:0000313" key="7">
    <source>
        <dbReference type="EMBL" id="PHH61589.1"/>
    </source>
</evidence>
<evidence type="ECO:0008006" key="9">
    <source>
        <dbReference type="Google" id="ProtNLM"/>
    </source>
</evidence>
<dbReference type="AlphaFoldDB" id="A0A2C5X8Q5"/>
<evidence type="ECO:0000256" key="2">
    <source>
        <dbReference type="ARBA" id="ARBA00023034"/>
    </source>
</evidence>
<dbReference type="Pfam" id="PF04869">
    <property type="entry name" value="Uso1_p115_head"/>
    <property type="match status" value="1"/>
</dbReference>
<dbReference type="GO" id="GO:0005783">
    <property type="term" value="C:endoplasmic reticulum"/>
    <property type="evidence" value="ECO:0007669"/>
    <property type="project" value="TreeGrafter"/>
</dbReference>
<evidence type="ECO:0000256" key="1">
    <source>
        <dbReference type="ARBA" id="ARBA00004555"/>
    </source>
</evidence>
<keyword evidence="8" id="KW-1185">Reference proteome</keyword>
<dbReference type="InterPro" id="IPR006955">
    <property type="entry name" value="Uso1_p115_C"/>
</dbReference>
<sequence>MFSTISAAPAKQSVSDTITILSGRLGSATLLEDRRAAILGLRSFAKDFPASVASGALRSFICSLSKDGEDVDTVKIVLETLLMLFSPSQDSPEASDELVLWLADEFTQHQDNMSLVVAFVESTEFYSRLYALELLAAILAARPQRTEECLLAAPLAMSRLVAALDDERDAIRSQALGLLIVLSMDSLEIQKLVAFENAFDRIFALIQAEGSLSDGGRIVEDCLILLANLLRHNASNQSLFRESDCVARLSRLLTALLDSKTTDDVAEWAQAQRDRNLYAFLAVVRLFLSVGAEGVSRNQEAFWKHGLAHQVLRLAFDGEAGSVPVRAEALIACGDMIRNAPTFQEAFAQLDVASLAPDTDRVYAIDGLLDVMLNTRHLAMFDLRFAACQCIIAYLSNHPEVRLHFLSRAIEGYRQGTDDSANVLTVLLRPNGGAVAADPYRQWFAAVTSFHLLYDYAAAKSNALALTEGDEVKGEEVVTAIQTIAAHLIHGIGRGDDIRCLVGYLMLLSGWLFEDLDAVNDFLAEGSNVQSLVQVVSQSLSPQSELLQGLSAMLLGIAYEFSTKDSPIPRTMLHSILTSRIGRDIYLDRLSRLRRHPYMRDFEVKPQKLFAASVNGPPDVLFDADFVGFFKDNYGRIARAIDREPSFEIPVVTDGVQRGVSRELVDSLRAEVKDKDKALVDAKAHAITLESQLGQQQADWRRSNEKNSQELAKVHEAYKLLEKKHEEELRLLQKEWSAKEAQLEKRLVDMGAEAAAREASHKADLASKHQSALAEAERIQLRSEAEVADLRATISRLEADVMKANKSKTDALTALQLDKTNMVADEASRTRAAEESARKITAELTSATSTIKELENKINAAESARAEATQAMEATQTELDDLLMVFGDLEEKVAKYKARLCELGDKETLESDD</sequence>
<keyword evidence="2" id="KW-0333">Golgi apparatus</keyword>
<dbReference type="EMBL" id="NJET01000099">
    <property type="protein sequence ID" value="PHH61589.1"/>
    <property type="molecule type" value="Genomic_DNA"/>
</dbReference>
<dbReference type="OrthoDB" id="198977at2759"/>
<dbReference type="InterPro" id="IPR016024">
    <property type="entry name" value="ARM-type_fold"/>
</dbReference>
<feature type="coiled-coil region" evidence="4">
    <location>
        <begin position="837"/>
        <end position="878"/>
    </location>
</feature>
<evidence type="ECO:0000259" key="5">
    <source>
        <dbReference type="Pfam" id="PF04869"/>
    </source>
</evidence>
<dbReference type="InterPro" id="IPR011989">
    <property type="entry name" value="ARM-like"/>
</dbReference>
<dbReference type="GO" id="GO:0006886">
    <property type="term" value="P:intracellular protein transport"/>
    <property type="evidence" value="ECO:0007669"/>
    <property type="project" value="InterPro"/>
</dbReference>
<dbReference type="PANTHER" id="PTHR10013:SF0">
    <property type="entry name" value="GENERAL VESICULAR TRANSPORT FACTOR P115"/>
    <property type="match status" value="1"/>
</dbReference>
<reference evidence="7 8" key="1">
    <citation type="submission" date="2017-06" db="EMBL/GenBank/DDBJ databases">
        <title>Ant-infecting Ophiocordyceps genomes reveal a high diversity of potential behavioral manipulation genes and a possible major role for enterotoxins.</title>
        <authorList>
            <person name="De Bekker C."/>
            <person name="Evans H.C."/>
            <person name="Brachmann A."/>
            <person name="Hughes D.P."/>
        </authorList>
    </citation>
    <scope>NUCLEOTIDE SEQUENCE [LARGE SCALE GENOMIC DNA]</scope>
    <source>
        <strain evidence="7 8">Map64</strain>
    </source>
</reference>
<evidence type="ECO:0000256" key="4">
    <source>
        <dbReference type="SAM" id="Coils"/>
    </source>
</evidence>
<dbReference type="PANTHER" id="PTHR10013">
    <property type="entry name" value="GENERAL VESICULAR TRANSPORT FACTOR P115"/>
    <property type="match status" value="1"/>
</dbReference>
<dbReference type="GO" id="GO:0012507">
    <property type="term" value="C:ER to Golgi transport vesicle membrane"/>
    <property type="evidence" value="ECO:0007669"/>
    <property type="project" value="TreeGrafter"/>
</dbReference>
<evidence type="ECO:0000259" key="6">
    <source>
        <dbReference type="Pfam" id="PF04871"/>
    </source>
</evidence>
<feature type="coiled-coil region" evidence="4">
    <location>
        <begin position="780"/>
        <end position="807"/>
    </location>
</feature>
<dbReference type="FunFam" id="1.25.10.10:FF:000296">
    <property type="entry name" value="Related to transport protein USO1"/>
    <property type="match status" value="1"/>
</dbReference>
<feature type="domain" description="Vesicle tethering protein Uso1/P115-like head" evidence="5">
    <location>
        <begin position="342"/>
        <end position="641"/>
    </location>
</feature>
<dbReference type="GO" id="GO:0005795">
    <property type="term" value="C:Golgi stack"/>
    <property type="evidence" value="ECO:0007669"/>
    <property type="project" value="TreeGrafter"/>
</dbReference>
<dbReference type="GO" id="GO:0048280">
    <property type="term" value="P:vesicle fusion with Golgi apparatus"/>
    <property type="evidence" value="ECO:0007669"/>
    <property type="project" value="InterPro"/>
</dbReference>
<dbReference type="InterPro" id="IPR024095">
    <property type="entry name" value="Vesicle_P115"/>
</dbReference>
<dbReference type="GO" id="GO:0048211">
    <property type="term" value="P:Golgi vesicle docking"/>
    <property type="evidence" value="ECO:0007669"/>
    <property type="project" value="TreeGrafter"/>
</dbReference>
<gene>
    <name evidence="7" type="ORF">CDD81_8170</name>
</gene>
<dbReference type="GO" id="GO:0000139">
    <property type="term" value="C:Golgi membrane"/>
    <property type="evidence" value="ECO:0007669"/>
    <property type="project" value="InterPro"/>
</dbReference>
<evidence type="ECO:0000256" key="3">
    <source>
        <dbReference type="ARBA" id="ARBA00023054"/>
    </source>
</evidence>
<dbReference type="SUPFAM" id="SSF48371">
    <property type="entry name" value="ARM repeat"/>
    <property type="match status" value="1"/>
</dbReference>
<dbReference type="Gene3D" id="1.25.10.10">
    <property type="entry name" value="Leucine-rich Repeat Variant"/>
    <property type="match status" value="1"/>
</dbReference>
<dbReference type="GO" id="GO:0006888">
    <property type="term" value="P:endoplasmic reticulum to Golgi vesicle-mediated transport"/>
    <property type="evidence" value="ECO:0007669"/>
    <property type="project" value="TreeGrafter"/>
</dbReference>
<organism evidence="7 8">
    <name type="scientific">Ophiocordyceps australis</name>
    <dbReference type="NCBI Taxonomy" id="1399860"/>
    <lineage>
        <taxon>Eukaryota</taxon>
        <taxon>Fungi</taxon>
        <taxon>Dikarya</taxon>
        <taxon>Ascomycota</taxon>
        <taxon>Pezizomycotina</taxon>
        <taxon>Sordariomycetes</taxon>
        <taxon>Hypocreomycetidae</taxon>
        <taxon>Hypocreales</taxon>
        <taxon>Ophiocordycipitaceae</taxon>
        <taxon>Ophiocordyceps</taxon>
    </lineage>
</organism>